<comment type="caution">
    <text evidence="2">The sequence shown here is derived from an EMBL/GenBank/DDBJ whole genome shotgun (WGS) entry which is preliminary data.</text>
</comment>
<organism evidence="2">
    <name type="scientific">marine sediment metagenome</name>
    <dbReference type="NCBI Taxonomy" id="412755"/>
    <lineage>
        <taxon>unclassified sequences</taxon>
        <taxon>metagenomes</taxon>
        <taxon>ecological metagenomes</taxon>
    </lineage>
</organism>
<proteinExistence type="predicted"/>
<dbReference type="EMBL" id="LAZR01000129">
    <property type="protein sequence ID" value="KKN88424.1"/>
    <property type="molecule type" value="Genomic_DNA"/>
</dbReference>
<sequence>MLDAKTKRFVRDQTEGMDDKQAAKQIQKLIPNYTMDEAREVVRESRYQMRVEHEYHAEGMKPWRVYTWDGHKEFQTKHETEAWMDDQENL</sequence>
<gene>
    <name evidence="2" type="ORF">LCGC14_0249870</name>
</gene>
<evidence type="ECO:0000256" key="1">
    <source>
        <dbReference type="SAM" id="MobiDB-lite"/>
    </source>
</evidence>
<name>A0A0F9U9W8_9ZZZZ</name>
<protein>
    <submittedName>
        <fullName evidence="2">Uncharacterized protein</fullName>
    </submittedName>
</protein>
<feature type="region of interest" description="Disordered" evidence="1">
    <location>
        <begin position="1"/>
        <end position="22"/>
    </location>
</feature>
<dbReference type="AlphaFoldDB" id="A0A0F9U9W8"/>
<evidence type="ECO:0000313" key="2">
    <source>
        <dbReference type="EMBL" id="KKN88424.1"/>
    </source>
</evidence>
<accession>A0A0F9U9W8</accession>
<reference evidence="2" key="1">
    <citation type="journal article" date="2015" name="Nature">
        <title>Complex archaea that bridge the gap between prokaryotes and eukaryotes.</title>
        <authorList>
            <person name="Spang A."/>
            <person name="Saw J.H."/>
            <person name="Jorgensen S.L."/>
            <person name="Zaremba-Niedzwiedzka K."/>
            <person name="Martijn J."/>
            <person name="Lind A.E."/>
            <person name="van Eijk R."/>
            <person name="Schleper C."/>
            <person name="Guy L."/>
            <person name="Ettema T.J."/>
        </authorList>
    </citation>
    <scope>NUCLEOTIDE SEQUENCE</scope>
</reference>